<proteinExistence type="predicted"/>
<keyword evidence="1" id="KW-1133">Transmembrane helix</keyword>
<dbReference type="STRING" id="205917.A0A4Y9XVY8"/>
<accession>A0A4Y9XVY8</accession>
<evidence type="ECO:0000256" key="1">
    <source>
        <dbReference type="SAM" id="Phobius"/>
    </source>
</evidence>
<keyword evidence="1" id="KW-0472">Membrane</keyword>
<keyword evidence="1" id="KW-0812">Transmembrane</keyword>
<feature type="transmembrane region" description="Helical" evidence="1">
    <location>
        <begin position="20"/>
        <end position="42"/>
    </location>
</feature>
<dbReference type="EMBL" id="SEOQ01001261">
    <property type="protein sequence ID" value="TFY52709.1"/>
    <property type="molecule type" value="Genomic_DNA"/>
</dbReference>
<keyword evidence="3" id="KW-1185">Reference proteome</keyword>
<sequence>MVEYIRTQSTDVNVFDAPRHWIAASYVLIIVTIIYCNVTITWRIWTNTRRCFPIVFVIIEAGVLYTSNLLVFLGSYMARSYVDYVALDMLAPHVPIVFCLIILQIRCHRSEAQCAYYPDEWPRSMRDTPVDIAFSTNQTPERYFGKEDA</sequence>
<gene>
    <name evidence="2" type="ORF">EVG20_g10437</name>
</gene>
<reference evidence="2 3" key="1">
    <citation type="submission" date="2019-02" db="EMBL/GenBank/DDBJ databases">
        <title>Genome sequencing of the rare red list fungi Dentipellis fragilis.</title>
        <authorList>
            <person name="Buettner E."/>
            <person name="Kellner H."/>
        </authorList>
    </citation>
    <scope>NUCLEOTIDE SEQUENCE [LARGE SCALE GENOMIC DNA]</scope>
    <source>
        <strain evidence="2 3">DSM 105465</strain>
    </source>
</reference>
<dbReference type="OrthoDB" id="3357408at2759"/>
<evidence type="ECO:0000313" key="2">
    <source>
        <dbReference type="EMBL" id="TFY52709.1"/>
    </source>
</evidence>
<name>A0A4Y9XVY8_9AGAM</name>
<organism evidence="2 3">
    <name type="scientific">Dentipellis fragilis</name>
    <dbReference type="NCBI Taxonomy" id="205917"/>
    <lineage>
        <taxon>Eukaryota</taxon>
        <taxon>Fungi</taxon>
        <taxon>Dikarya</taxon>
        <taxon>Basidiomycota</taxon>
        <taxon>Agaricomycotina</taxon>
        <taxon>Agaricomycetes</taxon>
        <taxon>Russulales</taxon>
        <taxon>Hericiaceae</taxon>
        <taxon>Dentipellis</taxon>
    </lineage>
</organism>
<feature type="transmembrane region" description="Helical" evidence="1">
    <location>
        <begin position="84"/>
        <end position="103"/>
    </location>
</feature>
<evidence type="ECO:0000313" key="3">
    <source>
        <dbReference type="Proteomes" id="UP000298327"/>
    </source>
</evidence>
<protein>
    <submittedName>
        <fullName evidence="2">Uncharacterized protein</fullName>
    </submittedName>
</protein>
<dbReference type="Proteomes" id="UP000298327">
    <property type="component" value="Unassembled WGS sequence"/>
</dbReference>
<comment type="caution">
    <text evidence="2">The sequence shown here is derived from an EMBL/GenBank/DDBJ whole genome shotgun (WGS) entry which is preliminary data.</text>
</comment>
<feature type="transmembrane region" description="Helical" evidence="1">
    <location>
        <begin position="54"/>
        <end position="78"/>
    </location>
</feature>
<dbReference type="AlphaFoldDB" id="A0A4Y9XVY8"/>